<sequence>MAVQVQVHGAGVRALRVYLQEHLSPDQRKEGATRQLLDAKNESLTVVQLHQSVELLKELRRKDPNTPTVRSLLAQGKGSSVKVVDSEYVPAEEPSEKKQKYLDERREHLLRLDEEMRYGRLVKNVKKQTASGELQRNLTSVKQHLSIGANMVVARIVAFIVIYMISRPLTDNETTRMIAGLGGAIGMMFIEMVLFIARAAKYDSLEQEQHRTKSSVF</sequence>
<keyword evidence="8" id="KW-1185">Reference proteome</keyword>
<feature type="transmembrane region" description="Helical" evidence="6">
    <location>
        <begin position="177"/>
        <end position="197"/>
    </location>
</feature>
<keyword evidence="5 6" id="KW-0472">Membrane</keyword>
<dbReference type="OrthoDB" id="158286at2759"/>
<evidence type="ECO:0000256" key="5">
    <source>
        <dbReference type="ARBA" id="ARBA00023136"/>
    </source>
</evidence>
<evidence type="ECO:0000256" key="3">
    <source>
        <dbReference type="ARBA" id="ARBA00022824"/>
    </source>
</evidence>
<comment type="caution">
    <text evidence="7">The sequence shown here is derived from an EMBL/GenBank/DDBJ whole genome shotgun (WGS) entry which is preliminary data.</text>
</comment>
<evidence type="ECO:0000256" key="6">
    <source>
        <dbReference type="SAM" id="Phobius"/>
    </source>
</evidence>
<dbReference type="PANTHER" id="PTHR31394:SF1">
    <property type="entry name" value="TRANSMEMBRANE PROTEIN 199"/>
    <property type="match status" value="1"/>
</dbReference>
<gene>
    <name evidence="7" type="ORF">Poli38472_008889</name>
</gene>
<dbReference type="Proteomes" id="UP000794436">
    <property type="component" value="Unassembled WGS sequence"/>
</dbReference>
<evidence type="ECO:0000313" key="7">
    <source>
        <dbReference type="EMBL" id="TMW56241.1"/>
    </source>
</evidence>
<dbReference type="GO" id="GO:0070072">
    <property type="term" value="P:vacuolar proton-transporting V-type ATPase complex assembly"/>
    <property type="evidence" value="ECO:0007669"/>
    <property type="project" value="InterPro"/>
</dbReference>
<protein>
    <submittedName>
        <fullName evidence="7">Uncharacterized protein</fullName>
    </submittedName>
</protein>
<proteinExistence type="predicted"/>
<evidence type="ECO:0000256" key="1">
    <source>
        <dbReference type="ARBA" id="ARBA00004477"/>
    </source>
</evidence>
<organism evidence="7 8">
    <name type="scientific">Pythium oligandrum</name>
    <name type="common">Mycoparasitic fungus</name>
    <dbReference type="NCBI Taxonomy" id="41045"/>
    <lineage>
        <taxon>Eukaryota</taxon>
        <taxon>Sar</taxon>
        <taxon>Stramenopiles</taxon>
        <taxon>Oomycota</taxon>
        <taxon>Peronosporomycetes</taxon>
        <taxon>Pythiales</taxon>
        <taxon>Pythiaceae</taxon>
        <taxon>Pythium</taxon>
    </lineage>
</organism>
<dbReference type="GO" id="GO:0005789">
    <property type="term" value="C:endoplasmic reticulum membrane"/>
    <property type="evidence" value="ECO:0007669"/>
    <property type="project" value="UniProtKB-SubCell"/>
</dbReference>
<accession>A0A8K1C495</accession>
<dbReference type="PANTHER" id="PTHR31394">
    <property type="entry name" value="TRANSMEMBRANE PROTEIN 199"/>
    <property type="match status" value="1"/>
</dbReference>
<keyword evidence="2 6" id="KW-0812">Transmembrane</keyword>
<keyword evidence="3" id="KW-0256">Endoplasmic reticulum</keyword>
<dbReference type="AlphaFoldDB" id="A0A8K1C495"/>
<comment type="subcellular location">
    <subcellularLocation>
        <location evidence="1">Endoplasmic reticulum membrane</location>
        <topology evidence="1">Multi-pass membrane protein</topology>
    </subcellularLocation>
</comment>
<dbReference type="Pfam" id="PF11712">
    <property type="entry name" value="Vma12"/>
    <property type="match status" value="1"/>
</dbReference>
<reference evidence="7" key="1">
    <citation type="submission" date="2019-03" db="EMBL/GenBank/DDBJ databases">
        <title>Long read genome sequence of the mycoparasitic Pythium oligandrum ATCC 38472 isolated from sugarbeet rhizosphere.</title>
        <authorList>
            <person name="Gaulin E."/>
        </authorList>
    </citation>
    <scope>NUCLEOTIDE SEQUENCE</scope>
    <source>
        <strain evidence="7">ATCC 38472_TT</strain>
    </source>
</reference>
<name>A0A8K1C495_PYTOL</name>
<evidence type="ECO:0000256" key="4">
    <source>
        <dbReference type="ARBA" id="ARBA00022989"/>
    </source>
</evidence>
<evidence type="ECO:0000313" key="8">
    <source>
        <dbReference type="Proteomes" id="UP000794436"/>
    </source>
</evidence>
<keyword evidence="4 6" id="KW-1133">Transmembrane helix</keyword>
<dbReference type="InterPro" id="IPR021013">
    <property type="entry name" value="ATPase_Vma12"/>
</dbReference>
<evidence type="ECO:0000256" key="2">
    <source>
        <dbReference type="ARBA" id="ARBA00022692"/>
    </source>
</evidence>
<dbReference type="EMBL" id="SPLM01000146">
    <property type="protein sequence ID" value="TMW56241.1"/>
    <property type="molecule type" value="Genomic_DNA"/>
</dbReference>
<feature type="transmembrane region" description="Helical" evidence="6">
    <location>
        <begin position="145"/>
        <end position="165"/>
    </location>
</feature>